<keyword evidence="2 9" id="KW-0812">Transmembrane</keyword>
<dbReference type="GO" id="GO:0005886">
    <property type="term" value="C:plasma membrane"/>
    <property type="evidence" value="ECO:0007669"/>
    <property type="project" value="TreeGrafter"/>
</dbReference>
<feature type="transmembrane region" description="Helical" evidence="9">
    <location>
        <begin position="324"/>
        <end position="346"/>
    </location>
</feature>
<dbReference type="SUPFAM" id="SSF81321">
    <property type="entry name" value="Family A G protein-coupled receptor-like"/>
    <property type="match status" value="1"/>
</dbReference>
<feature type="transmembrane region" description="Helical" evidence="9">
    <location>
        <begin position="38"/>
        <end position="62"/>
    </location>
</feature>
<feature type="transmembrane region" description="Helical" evidence="9">
    <location>
        <begin position="116"/>
        <end position="137"/>
    </location>
</feature>
<sequence>MNETNATTALEDFYFYDDKSAPAYLDGFETMVGVVPRVVYLGVIYFILIFGLIGNVSVLFLMHNRDFQNLSYPVYVRTLGVVDSIFLITVCIEDILDHQFKKMNEFMTSSVAFCKIWSFALNVTRLLSPWLIVSLTCDRFVAVVFPLKRAVLCSRRTALITCSMIVGLVLGESLFYAILSRPVMNEEDFELECDLAMRGSVLNYVMFRALFHETTLPCTVILFLNIGIIITVRRSLKFRAATGSKQPGKEKSSSMDKVTLSLTAVSLMAFICLLPISLLQVIEYSWFDEMENYEEHLERQINITEEELQRMNDLHVRAYKIGNYWPLLNLFFLVNFGQNFYVMIITGPKYRQVFERIQKKNNNSSSSSSSSS</sequence>
<gene>
    <name evidence="11" type="ORF">PoB_000059300</name>
</gene>
<keyword evidence="8" id="KW-0175">Coiled coil</keyword>
<dbReference type="PRINTS" id="PR00237">
    <property type="entry name" value="GPCRRHODOPSN"/>
</dbReference>
<evidence type="ECO:0000313" key="11">
    <source>
        <dbReference type="EMBL" id="GFN74087.1"/>
    </source>
</evidence>
<comment type="subcellular location">
    <subcellularLocation>
        <location evidence="1">Membrane</location>
        <topology evidence="1">Multi-pass membrane protein</topology>
    </subcellularLocation>
</comment>
<dbReference type="GO" id="GO:0004930">
    <property type="term" value="F:G protein-coupled receptor activity"/>
    <property type="evidence" value="ECO:0007669"/>
    <property type="project" value="UniProtKB-KW"/>
</dbReference>
<keyword evidence="12" id="KW-1185">Reference proteome</keyword>
<keyword evidence="5 9" id="KW-0472">Membrane</keyword>
<evidence type="ECO:0000313" key="12">
    <source>
        <dbReference type="Proteomes" id="UP000735302"/>
    </source>
</evidence>
<dbReference type="EMBL" id="BLXT01000055">
    <property type="protein sequence ID" value="GFN74087.1"/>
    <property type="molecule type" value="Genomic_DNA"/>
</dbReference>
<protein>
    <submittedName>
        <fullName evidence="11">Ubiquitin carboxyl-terminal hydrolase 24</fullName>
    </submittedName>
</protein>
<proteinExistence type="predicted"/>
<comment type="caution">
    <text evidence="11">The sequence shown here is derived from an EMBL/GenBank/DDBJ whole genome shotgun (WGS) entry which is preliminary data.</text>
</comment>
<dbReference type="Gene3D" id="1.20.1070.10">
    <property type="entry name" value="Rhodopsin 7-helix transmembrane proteins"/>
    <property type="match status" value="1"/>
</dbReference>
<evidence type="ECO:0000256" key="4">
    <source>
        <dbReference type="ARBA" id="ARBA00023040"/>
    </source>
</evidence>
<dbReference type="InterPro" id="IPR000276">
    <property type="entry name" value="GPCR_Rhodpsn"/>
</dbReference>
<evidence type="ECO:0000256" key="1">
    <source>
        <dbReference type="ARBA" id="ARBA00004141"/>
    </source>
</evidence>
<reference evidence="11 12" key="1">
    <citation type="journal article" date="2021" name="Elife">
        <title>Chloroplast acquisition without the gene transfer in kleptoplastic sea slugs, Plakobranchus ocellatus.</title>
        <authorList>
            <person name="Maeda T."/>
            <person name="Takahashi S."/>
            <person name="Yoshida T."/>
            <person name="Shimamura S."/>
            <person name="Takaki Y."/>
            <person name="Nagai Y."/>
            <person name="Toyoda A."/>
            <person name="Suzuki Y."/>
            <person name="Arimoto A."/>
            <person name="Ishii H."/>
            <person name="Satoh N."/>
            <person name="Nishiyama T."/>
            <person name="Hasebe M."/>
            <person name="Maruyama T."/>
            <person name="Minagawa J."/>
            <person name="Obokata J."/>
            <person name="Shigenobu S."/>
        </authorList>
    </citation>
    <scope>NUCLEOTIDE SEQUENCE [LARGE SCALE GENOMIC DNA]</scope>
</reference>
<feature type="domain" description="G-protein coupled receptors family 1 profile" evidence="10">
    <location>
        <begin position="54"/>
        <end position="282"/>
    </location>
</feature>
<feature type="transmembrane region" description="Helical" evidence="9">
    <location>
        <begin position="258"/>
        <end position="282"/>
    </location>
</feature>
<evidence type="ECO:0000256" key="5">
    <source>
        <dbReference type="ARBA" id="ARBA00023136"/>
    </source>
</evidence>
<feature type="transmembrane region" description="Helical" evidence="9">
    <location>
        <begin position="158"/>
        <end position="179"/>
    </location>
</feature>
<evidence type="ECO:0000256" key="8">
    <source>
        <dbReference type="SAM" id="Coils"/>
    </source>
</evidence>
<dbReference type="PANTHER" id="PTHR24243:SF230">
    <property type="entry name" value="G-PROTEIN COUPLED RECEPTORS FAMILY 1 PROFILE DOMAIN-CONTAINING PROTEIN"/>
    <property type="match status" value="1"/>
</dbReference>
<feature type="transmembrane region" description="Helical" evidence="9">
    <location>
        <begin position="214"/>
        <end position="232"/>
    </location>
</feature>
<evidence type="ECO:0000256" key="2">
    <source>
        <dbReference type="ARBA" id="ARBA00022692"/>
    </source>
</evidence>
<evidence type="ECO:0000259" key="10">
    <source>
        <dbReference type="PROSITE" id="PS50262"/>
    </source>
</evidence>
<evidence type="ECO:0000256" key="6">
    <source>
        <dbReference type="ARBA" id="ARBA00023170"/>
    </source>
</evidence>
<name>A0AAV3XUQ8_9GAST</name>
<dbReference type="GO" id="GO:0016787">
    <property type="term" value="F:hydrolase activity"/>
    <property type="evidence" value="ECO:0007669"/>
    <property type="project" value="UniProtKB-KW"/>
</dbReference>
<dbReference type="PROSITE" id="PS50262">
    <property type="entry name" value="G_PROTEIN_RECEP_F1_2"/>
    <property type="match status" value="1"/>
</dbReference>
<dbReference type="InterPro" id="IPR017452">
    <property type="entry name" value="GPCR_Rhodpsn_7TM"/>
</dbReference>
<keyword evidence="7" id="KW-0807">Transducer</keyword>
<keyword evidence="11" id="KW-0378">Hydrolase</keyword>
<organism evidence="11 12">
    <name type="scientific">Plakobranchus ocellatus</name>
    <dbReference type="NCBI Taxonomy" id="259542"/>
    <lineage>
        <taxon>Eukaryota</taxon>
        <taxon>Metazoa</taxon>
        <taxon>Spiralia</taxon>
        <taxon>Lophotrochozoa</taxon>
        <taxon>Mollusca</taxon>
        <taxon>Gastropoda</taxon>
        <taxon>Heterobranchia</taxon>
        <taxon>Euthyneura</taxon>
        <taxon>Panpulmonata</taxon>
        <taxon>Sacoglossa</taxon>
        <taxon>Placobranchoidea</taxon>
        <taxon>Plakobranchidae</taxon>
        <taxon>Plakobranchus</taxon>
    </lineage>
</organism>
<accession>A0AAV3XUQ8</accession>
<keyword evidence="6" id="KW-0675">Receptor</keyword>
<feature type="coiled-coil region" evidence="8">
    <location>
        <begin position="287"/>
        <end position="314"/>
    </location>
</feature>
<dbReference type="AlphaFoldDB" id="A0AAV3XUQ8"/>
<keyword evidence="3 9" id="KW-1133">Transmembrane helix</keyword>
<feature type="transmembrane region" description="Helical" evidence="9">
    <location>
        <begin position="74"/>
        <end position="96"/>
    </location>
</feature>
<keyword evidence="4" id="KW-0297">G-protein coupled receptor</keyword>
<evidence type="ECO:0000256" key="3">
    <source>
        <dbReference type="ARBA" id="ARBA00022989"/>
    </source>
</evidence>
<evidence type="ECO:0000256" key="7">
    <source>
        <dbReference type="ARBA" id="ARBA00023224"/>
    </source>
</evidence>
<evidence type="ECO:0000256" key="9">
    <source>
        <dbReference type="SAM" id="Phobius"/>
    </source>
</evidence>
<dbReference type="PANTHER" id="PTHR24243">
    <property type="entry name" value="G-PROTEIN COUPLED RECEPTOR"/>
    <property type="match status" value="1"/>
</dbReference>
<dbReference type="Pfam" id="PF00001">
    <property type="entry name" value="7tm_1"/>
    <property type="match status" value="1"/>
</dbReference>
<dbReference type="Proteomes" id="UP000735302">
    <property type="component" value="Unassembled WGS sequence"/>
</dbReference>